<evidence type="ECO:0000313" key="1">
    <source>
        <dbReference type="EMBL" id="MBA5606786.1"/>
    </source>
</evidence>
<dbReference type="RefSeq" id="WP_182219021.1">
    <property type="nucleotide sequence ID" value="NZ_JACEZS010000013.1"/>
</dbReference>
<protein>
    <submittedName>
        <fullName evidence="1">Uncharacterized protein</fullName>
    </submittedName>
</protein>
<evidence type="ECO:0000313" key="2">
    <source>
        <dbReference type="Proteomes" id="UP000566711"/>
    </source>
</evidence>
<dbReference type="EMBL" id="JACEZS010000013">
    <property type="protein sequence ID" value="MBA5606786.1"/>
    <property type="molecule type" value="Genomic_DNA"/>
</dbReference>
<accession>A0A7W2I7R7</accession>
<reference evidence="1 2" key="1">
    <citation type="submission" date="2020-07" db="EMBL/GenBank/DDBJ databases">
        <title>Novel species isolated from subtropical streams in China.</title>
        <authorList>
            <person name="Lu H."/>
        </authorList>
    </citation>
    <scope>NUCLEOTIDE SEQUENCE [LARGE SCALE GENOMIC DNA]</scope>
    <source>
        <strain evidence="1 2">FT3S</strain>
    </source>
</reference>
<gene>
    <name evidence="1" type="ORF">H3H36_15625</name>
</gene>
<comment type="caution">
    <text evidence="1">The sequence shown here is derived from an EMBL/GenBank/DDBJ whole genome shotgun (WGS) entry which is preliminary data.</text>
</comment>
<proteinExistence type="predicted"/>
<sequence length="280" mass="31036">MQSKVDKGIAMPEPIIKASRISKANVKNLSANVSQKTRPMSEGSRRGRLSAIATRTRTMFGRAIAESIAPLFSSMDGEVRFWFPGDGTSYGSIGAWLTEGDLVYTPANKVQASNATDLWVDQSVLIAKFRMTPEHEIRAVREADSKEFPYGVYYVGNMLTSILREIELENGQFLFPPPPQPIERTDEAYAAFKDARAVVFKTSTWAMMNETVSTAKADEAARKKVNNKLSAQDSALKFFFSIMNEACSAMPDVFSASTIEALKADIHRNMPLLQGEIFQL</sequence>
<name>A0A7W2I7R7_9BURK</name>
<organism evidence="1 2">
    <name type="scientific">Rugamonas fusca</name>
    <dbReference type="NCBI Taxonomy" id="2758568"/>
    <lineage>
        <taxon>Bacteria</taxon>
        <taxon>Pseudomonadati</taxon>
        <taxon>Pseudomonadota</taxon>
        <taxon>Betaproteobacteria</taxon>
        <taxon>Burkholderiales</taxon>
        <taxon>Oxalobacteraceae</taxon>
        <taxon>Telluria group</taxon>
        <taxon>Rugamonas</taxon>
    </lineage>
</organism>
<dbReference type="Proteomes" id="UP000566711">
    <property type="component" value="Unassembled WGS sequence"/>
</dbReference>
<dbReference type="AlphaFoldDB" id="A0A7W2I7R7"/>
<keyword evidence="2" id="KW-1185">Reference proteome</keyword>